<keyword evidence="7 13" id="KW-0540">Nuclease</keyword>
<dbReference type="InterPro" id="IPR036389">
    <property type="entry name" value="RNase_III_sf"/>
</dbReference>
<dbReference type="CDD" id="cd00593">
    <property type="entry name" value="RIBOc"/>
    <property type="match status" value="1"/>
</dbReference>
<evidence type="ECO:0000256" key="13">
    <source>
        <dbReference type="HAMAP-Rule" id="MF_00104"/>
    </source>
</evidence>
<dbReference type="HAMAP" id="MF_00104">
    <property type="entry name" value="RNase_III"/>
    <property type="match status" value="1"/>
</dbReference>
<feature type="domain" description="DRBM" evidence="14">
    <location>
        <begin position="172"/>
        <end position="241"/>
    </location>
</feature>
<evidence type="ECO:0000256" key="6">
    <source>
        <dbReference type="ARBA" id="ARBA00022694"/>
    </source>
</evidence>
<dbReference type="FunFam" id="3.30.160.20:FF:000003">
    <property type="entry name" value="Ribonuclease 3"/>
    <property type="match status" value="1"/>
</dbReference>
<dbReference type="GO" id="GO:0010468">
    <property type="term" value="P:regulation of gene expression"/>
    <property type="evidence" value="ECO:0007669"/>
    <property type="project" value="TreeGrafter"/>
</dbReference>
<feature type="binding site" evidence="13">
    <location>
        <position position="133"/>
    </location>
    <ligand>
        <name>Mg(2+)</name>
        <dbReference type="ChEBI" id="CHEBI:18420"/>
    </ligand>
</feature>
<dbReference type="Pfam" id="PF14622">
    <property type="entry name" value="Ribonucleas_3_3"/>
    <property type="match status" value="1"/>
</dbReference>
<keyword evidence="3 13" id="KW-0963">Cytoplasm</keyword>
<dbReference type="PANTHER" id="PTHR11207">
    <property type="entry name" value="RIBONUCLEASE III"/>
    <property type="match status" value="1"/>
</dbReference>
<evidence type="ECO:0000256" key="7">
    <source>
        <dbReference type="ARBA" id="ARBA00022722"/>
    </source>
</evidence>
<dbReference type="GO" id="GO:0046872">
    <property type="term" value="F:metal ion binding"/>
    <property type="evidence" value="ECO:0007669"/>
    <property type="project" value="UniProtKB-KW"/>
</dbReference>
<comment type="subunit">
    <text evidence="13">Homodimer.</text>
</comment>
<comment type="similarity">
    <text evidence="2">Belongs to the ribonuclease III family.</text>
</comment>
<evidence type="ECO:0000256" key="2">
    <source>
        <dbReference type="ARBA" id="ARBA00010183"/>
    </source>
</evidence>
<dbReference type="GO" id="GO:0005737">
    <property type="term" value="C:cytoplasm"/>
    <property type="evidence" value="ECO:0007669"/>
    <property type="project" value="UniProtKB-SubCell"/>
</dbReference>
<sequence>MARKTKPPPDGGIGRAERLERLAGWARDVLGHDFADAALIDRALTHGSATRVPGQSYQRLEFLGDRVLGCVVASLLYGQHDEPEGRLTARLHAMVEGPANARVARGWGVEPLIAMEPVSRTKGLAASDNVLGDVAEALVAAVYLDGGWPAAAQLVTRHWGPMMAADQPYLKDPKSSLQNWALKRRLGMPEYLVIDRQGPDHAPHFTVAVTVRGQAPAHGQGRSRQEAEKAAATALLNNLEA</sequence>
<feature type="domain" description="RNase III" evidence="15">
    <location>
        <begin position="30"/>
        <end position="147"/>
    </location>
</feature>
<evidence type="ECO:0000256" key="11">
    <source>
        <dbReference type="ARBA" id="ARBA00022842"/>
    </source>
</evidence>
<dbReference type="Gene3D" id="1.10.1520.10">
    <property type="entry name" value="Ribonuclease III domain"/>
    <property type="match status" value="1"/>
</dbReference>
<evidence type="ECO:0000256" key="5">
    <source>
        <dbReference type="ARBA" id="ARBA00022664"/>
    </source>
</evidence>
<dbReference type="GO" id="GO:0006397">
    <property type="term" value="P:mRNA processing"/>
    <property type="evidence" value="ECO:0007669"/>
    <property type="project" value="UniProtKB-UniRule"/>
</dbReference>
<feature type="active site" evidence="13">
    <location>
        <position position="136"/>
    </location>
</feature>
<dbReference type="EMBL" id="NOXT01000126">
    <property type="protein sequence ID" value="OYQ24053.1"/>
    <property type="molecule type" value="Genomic_DNA"/>
</dbReference>
<dbReference type="SUPFAM" id="SSF54768">
    <property type="entry name" value="dsRNA-binding domain-like"/>
    <property type="match status" value="1"/>
</dbReference>
<evidence type="ECO:0000313" key="16">
    <source>
        <dbReference type="EMBL" id="OYQ24053.1"/>
    </source>
</evidence>
<dbReference type="PROSITE" id="PS00517">
    <property type="entry name" value="RNASE_3_1"/>
    <property type="match status" value="1"/>
</dbReference>
<dbReference type="OrthoDB" id="9805026at2"/>
<evidence type="ECO:0000256" key="10">
    <source>
        <dbReference type="ARBA" id="ARBA00022801"/>
    </source>
</evidence>
<dbReference type="GO" id="GO:0008033">
    <property type="term" value="P:tRNA processing"/>
    <property type="evidence" value="ECO:0007669"/>
    <property type="project" value="UniProtKB-KW"/>
</dbReference>
<dbReference type="CDD" id="cd10845">
    <property type="entry name" value="DSRM_RNAse_III_family"/>
    <property type="match status" value="1"/>
</dbReference>
<dbReference type="Pfam" id="PF00035">
    <property type="entry name" value="dsrm"/>
    <property type="match status" value="1"/>
</dbReference>
<keyword evidence="8 13" id="KW-0479">Metal-binding</keyword>
<feature type="binding site" evidence="13">
    <location>
        <position position="136"/>
    </location>
    <ligand>
        <name>Mg(2+)</name>
        <dbReference type="ChEBI" id="CHEBI:18420"/>
    </ligand>
</feature>
<keyword evidence="17" id="KW-1185">Reference proteome</keyword>
<dbReference type="SMART" id="SM00535">
    <property type="entry name" value="RIBOc"/>
    <property type="match status" value="1"/>
</dbReference>
<evidence type="ECO:0000256" key="12">
    <source>
        <dbReference type="ARBA" id="ARBA00022884"/>
    </source>
</evidence>
<dbReference type="NCBIfam" id="TIGR02191">
    <property type="entry name" value="RNaseIII"/>
    <property type="match status" value="1"/>
</dbReference>
<gene>
    <name evidence="13 16" type="primary">rnc</name>
    <name evidence="16" type="ORF">CHU93_16655</name>
</gene>
<evidence type="ECO:0000259" key="14">
    <source>
        <dbReference type="PROSITE" id="PS50137"/>
    </source>
</evidence>
<dbReference type="GO" id="GO:0006364">
    <property type="term" value="P:rRNA processing"/>
    <property type="evidence" value="ECO:0007669"/>
    <property type="project" value="UniProtKB-UniRule"/>
</dbReference>
<evidence type="ECO:0000256" key="1">
    <source>
        <dbReference type="ARBA" id="ARBA00000109"/>
    </source>
</evidence>
<keyword evidence="6 13" id="KW-0819">tRNA processing</keyword>
<keyword evidence="5 13" id="KW-0507">mRNA processing</keyword>
<keyword evidence="13" id="KW-0699">rRNA-binding</keyword>
<keyword evidence="11 13" id="KW-0460">Magnesium</keyword>
<evidence type="ECO:0000259" key="15">
    <source>
        <dbReference type="PROSITE" id="PS50142"/>
    </source>
</evidence>
<dbReference type="InterPro" id="IPR014720">
    <property type="entry name" value="dsRBD_dom"/>
</dbReference>
<comment type="caution">
    <text evidence="16">The sequence shown here is derived from an EMBL/GenBank/DDBJ whole genome shotgun (WGS) entry which is preliminary data.</text>
</comment>
<keyword evidence="10 13" id="KW-0378">Hydrolase</keyword>
<dbReference type="EC" id="3.1.26.3" evidence="13"/>
<feature type="active site" evidence="13">
    <location>
        <position position="65"/>
    </location>
</feature>
<accession>A0A255Y4G1</accession>
<dbReference type="GO" id="GO:0004525">
    <property type="term" value="F:ribonuclease III activity"/>
    <property type="evidence" value="ECO:0007669"/>
    <property type="project" value="UniProtKB-UniRule"/>
</dbReference>
<proteinExistence type="inferred from homology"/>
<keyword evidence="4 13" id="KW-0698">rRNA processing</keyword>
<dbReference type="PANTHER" id="PTHR11207:SF0">
    <property type="entry name" value="RIBONUCLEASE 3"/>
    <property type="match status" value="1"/>
</dbReference>
<dbReference type="InterPro" id="IPR000999">
    <property type="entry name" value="RNase_III_dom"/>
</dbReference>
<keyword evidence="9 13" id="KW-0255">Endonuclease</keyword>
<comment type="subcellular location">
    <subcellularLocation>
        <location evidence="13">Cytoplasm</location>
    </subcellularLocation>
</comment>
<protein>
    <recommendedName>
        <fullName evidence="13">Ribonuclease 3</fullName>
        <ecNumber evidence="13">3.1.26.3</ecNumber>
    </recommendedName>
    <alternativeName>
        <fullName evidence="13">Ribonuclease III</fullName>
        <shortName evidence="13">RNase III</shortName>
    </alternativeName>
</protein>
<dbReference type="PROSITE" id="PS50137">
    <property type="entry name" value="DS_RBD"/>
    <property type="match status" value="1"/>
</dbReference>
<dbReference type="AlphaFoldDB" id="A0A255Y4G1"/>
<name>A0A255Y4G1_9SPHN</name>
<dbReference type="PROSITE" id="PS50142">
    <property type="entry name" value="RNASE_3_2"/>
    <property type="match status" value="1"/>
</dbReference>
<evidence type="ECO:0000313" key="17">
    <source>
        <dbReference type="Proteomes" id="UP000216991"/>
    </source>
</evidence>
<evidence type="ECO:0000256" key="4">
    <source>
        <dbReference type="ARBA" id="ARBA00022552"/>
    </source>
</evidence>
<dbReference type="GO" id="GO:0003725">
    <property type="term" value="F:double-stranded RNA binding"/>
    <property type="evidence" value="ECO:0007669"/>
    <property type="project" value="TreeGrafter"/>
</dbReference>
<comment type="function">
    <text evidence="13">Digests double-stranded RNA. Involved in the processing of primary rRNA transcript to yield the immediate precursors to the large and small rRNAs (23S and 16S). Processes some mRNAs, and tRNAs when they are encoded in the rRNA operon. Processes pre-crRNA and tracrRNA of type II CRISPR loci if present in the organism.</text>
</comment>
<reference evidence="16 17" key="1">
    <citation type="submission" date="2017-07" db="EMBL/GenBank/DDBJ databases">
        <title>Sandarakinorhabdus cyanobacteriorum sp. nov., a novel bacterium isolated from cyanobacterial aggregates in a eutrophic lake.</title>
        <authorList>
            <person name="Cai H."/>
        </authorList>
    </citation>
    <scope>NUCLEOTIDE SEQUENCE [LARGE SCALE GENOMIC DNA]</scope>
    <source>
        <strain evidence="16 17">TH057</strain>
    </source>
</reference>
<comment type="catalytic activity">
    <reaction evidence="1 13">
        <text>Endonucleolytic cleavage to 5'-phosphomonoester.</text>
        <dbReference type="EC" id="3.1.26.3"/>
    </reaction>
</comment>
<dbReference type="SUPFAM" id="SSF69065">
    <property type="entry name" value="RNase III domain-like"/>
    <property type="match status" value="1"/>
</dbReference>
<comment type="cofactor">
    <cofactor evidence="13">
        <name>Mg(2+)</name>
        <dbReference type="ChEBI" id="CHEBI:18420"/>
    </cofactor>
</comment>
<dbReference type="InterPro" id="IPR011907">
    <property type="entry name" value="RNase_III"/>
</dbReference>
<dbReference type="Proteomes" id="UP000216991">
    <property type="component" value="Unassembled WGS sequence"/>
</dbReference>
<feature type="binding site" evidence="13">
    <location>
        <position position="61"/>
    </location>
    <ligand>
        <name>Mg(2+)</name>
        <dbReference type="ChEBI" id="CHEBI:18420"/>
    </ligand>
</feature>
<organism evidence="16 17">
    <name type="scientific">Sandarakinorhabdus cyanobacteriorum</name>
    <dbReference type="NCBI Taxonomy" id="1981098"/>
    <lineage>
        <taxon>Bacteria</taxon>
        <taxon>Pseudomonadati</taxon>
        <taxon>Pseudomonadota</taxon>
        <taxon>Alphaproteobacteria</taxon>
        <taxon>Sphingomonadales</taxon>
        <taxon>Sphingosinicellaceae</taxon>
        <taxon>Sandarakinorhabdus</taxon>
    </lineage>
</organism>
<dbReference type="RefSeq" id="WP_094475266.1">
    <property type="nucleotide sequence ID" value="NZ_NOXT01000126.1"/>
</dbReference>
<evidence type="ECO:0000256" key="8">
    <source>
        <dbReference type="ARBA" id="ARBA00022723"/>
    </source>
</evidence>
<dbReference type="GO" id="GO:0019843">
    <property type="term" value="F:rRNA binding"/>
    <property type="evidence" value="ECO:0007669"/>
    <property type="project" value="UniProtKB-KW"/>
</dbReference>
<evidence type="ECO:0000256" key="9">
    <source>
        <dbReference type="ARBA" id="ARBA00022759"/>
    </source>
</evidence>
<evidence type="ECO:0000256" key="3">
    <source>
        <dbReference type="ARBA" id="ARBA00022490"/>
    </source>
</evidence>
<keyword evidence="12 13" id="KW-0694">RNA-binding</keyword>
<dbReference type="SMART" id="SM00358">
    <property type="entry name" value="DSRM"/>
    <property type="match status" value="1"/>
</dbReference>
<dbReference type="Gene3D" id="3.30.160.20">
    <property type="match status" value="1"/>
</dbReference>